<dbReference type="GO" id="GO:0005737">
    <property type="term" value="C:cytoplasm"/>
    <property type="evidence" value="ECO:0007669"/>
    <property type="project" value="UniProtKB-SubCell"/>
</dbReference>
<evidence type="ECO:0000256" key="5">
    <source>
        <dbReference type="ARBA" id="ARBA00022490"/>
    </source>
</evidence>
<accession>A0A7S2FW57</accession>
<name>A0A7S2FW57_9STRA</name>
<dbReference type="Gene3D" id="1.25.10.10">
    <property type="entry name" value="Leucine-rich Repeat Variant"/>
    <property type="match status" value="1"/>
</dbReference>
<sequence>MRTGDARQAFIGVCRDLRGVAQATNNKRAYSMLFEMLYPACFPVFTRAAEAFFDDPDVITSLLKFLQEFVNNKAQRVNFDNNSPNGILLFRETSSILVAYGSRILHHPIQTANPYKERYKGIALTLLTMTVALTGNYVNFGVFALYEDKALENALQVALQLILSVGLEDVLSFPKLSRHYFSFLDVLFRNHLPFVAAKDTGTFMNLMNVLHEGLQALDPPMSTHCASAIDYLASYLFINRDKDWQSLHMLQAHVAQDPSLLPKLTQTLFTQLLFGPYSNHWSVTRPMLSLMMADESSFTSYRQHLISTQSPENQQKLNEAFTKLLADVARNLEPTNRDRFAQHLATFRQSVRAFLTY</sequence>
<dbReference type="InterPro" id="IPR044189">
    <property type="entry name" value="XPO4/7-like"/>
</dbReference>
<dbReference type="PANTHER" id="PTHR12596:SF2">
    <property type="entry name" value="EXPORTIN-7 ISOFORM X1"/>
    <property type="match status" value="1"/>
</dbReference>
<evidence type="ECO:0000313" key="8">
    <source>
        <dbReference type="EMBL" id="CAD9418440.1"/>
    </source>
</evidence>
<evidence type="ECO:0000256" key="4">
    <source>
        <dbReference type="ARBA" id="ARBA00022448"/>
    </source>
</evidence>
<protein>
    <submittedName>
        <fullName evidence="8">Uncharacterized protein</fullName>
    </submittedName>
</protein>
<proteinExistence type="inferred from homology"/>
<dbReference type="InterPro" id="IPR011989">
    <property type="entry name" value="ARM-like"/>
</dbReference>
<dbReference type="PANTHER" id="PTHR12596">
    <property type="entry name" value="EXPORTIN 4,7-RELATED"/>
    <property type="match status" value="1"/>
</dbReference>
<dbReference type="EMBL" id="HBGT01017540">
    <property type="protein sequence ID" value="CAD9418440.1"/>
    <property type="molecule type" value="Transcribed_RNA"/>
</dbReference>
<evidence type="ECO:0000256" key="1">
    <source>
        <dbReference type="ARBA" id="ARBA00004123"/>
    </source>
</evidence>
<reference evidence="8" key="1">
    <citation type="submission" date="2021-01" db="EMBL/GenBank/DDBJ databases">
        <authorList>
            <person name="Corre E."/>
            <person name="Pelletier E."/>
            <person name="Niang G."/>
            <person name="Scheremetjew M."/>
            <person name="Finn R."/>
            <person name="Kale V."/>
            <person name="Holt S."/>
            <person name="Cochrane G."/>
            <person name="Meng A."/>
            <person name="Brown T."/>
            <person name="Cohen L."/>
        </authorList>
    </citation>
    <scope>NUCLEOTIDE SEQUENCE</scope>
    <source>
        <strain evidence="8">RCC1693</strain>
    </source>
</reference>
<evidence type="ECO:0000256" key="3">
    <source>
        <dbReference type="ARBA" id="ARBA00009466"/>
    </source>
</evidence>
<keyword evidence="7" id="KW-0539">Nucleus</keyword>
<evidence type="ECO:0000256" key="6">
    <source>
        <dbReference type="ARBA" id="ARBA00022927"/>
    </source>
</evidence>
<evidence type="ECO:0000256" key="2">
    <source>
        <dbReference type="ARBA" id="ARBA00004496"/>
    </source>
</evidence>
<keyword evidence="4" id="KW-0813">Transport</keyword>
<organism evidence="8">
    <name type="scientific">Florenciella parvula</name>
    <dbReference type="NCBI Taxonomy" id="236787"/>
    <lineage>
        <taxon>Eukaryota</taxon>
        <taxon>Sar</taxon>
        <taxon>Stramenopiles</taxon>
        <taxon>Ochrophyta</taxon>
        <taxon>Dictyochophyceae</taxon>
        <taxon>Florenciellales</taxon>
        <taxon>Florenciella</taxon>
    </lineage>
</organism>
<gene>
    <name evidence="8" type="ORF">FPAR1323_LOCUS9311</name>
</gene>
<comment type="subcellular location">
    <subcellularLocation>
        <location evidence="2">Cytoplasm</location>
    </subcellularLocation>
    <subcellularLocation>
        <location evidence="1">Nucleus</location>
    </subcellularLocation>
</comment>
<dbReference type="GO" id="GO:0005049">
    <property type="term" value="F:nuclear export signal receptor activity"/>
    <property type="evidence" value="ECO:0007669"/>
    <property type="project" value="InterPro"/>
</dbReference>
<keyword evidence="6" id="KW-0653">Protein transport</keyword>
<evidence type="ECO:0000256" key="7">
    <source>
        <dbReference type="ARBA" id="ARBA00023242"/>
    </source>
</evidence>
<keyword evidence="5" id="KW-0963">Cytoplasm</keyword>
<dbReference type="GO" id="GO:0005643">
    <property type="term" value="C:nuclear pore"/>
    <property type="evidence" value="ECO:0007669"/>
    <property type="project" value="TreeGrafter"/>
</dbReference>
<comment type="similarity">
    <text evidence="3">Belongs to the exportin family.</text>
</comment>
<dbReference type="AlphaFoldDB" id="A0A7S2FW57"/>
<dbReference type="GO" id="GO:0006611">
    <property type="term" value="P:protein export from nucleus"/>
    <property type="evidence" value="ECO:0007669"/>
    <property type="project" value="TreeGrafter"/>
</dbReference>